<sequence length="74" mass="8627">ATRLQSLRCFTTGRQMESKVSEYQKIFQANNELPVHLKRGTSDMVMYRATMAIATFATCYALYHIYHLGRIKKH</sequence>
<evidence type="ECO:0000256" key="2">
    <source>
        <dbReference type="ARBA" id="ARBA00009331"/>
    </source>
</evidence>
<evidence type="ECO:0000256" key="5">
    <source>
        <dbReference type="ARBA" id="ARBA00023128"/>
    </source>
</evidence>
<dbReference type="Pfam" id="PF02238">
    <property type="entry name" value="COX7a"/>
    <property type="match status" value="1"/>
</dbReference>
<keyword evidence="8" id="KW-1185">Reference proteome</keyword>
<keyword evidence="4" id="KW-0809">Transit peptide</keyword>
<dbReference type="GO" id="GO:0002082">
    <property type="term" value="P:regulation of oxidative phosphorylation"/>
    <property type="evidence" value="ECO:0007669"/>
    <property type="project" value="TreeGrafter"/>
</dbReference>
<comment type="subcellular location">
    <subcellularLocation>
        <location evidence="1">Mitochondrion inner membrane</location>
    </subcellularLocation>
</comment>
<proteinExistence type="inferred from homology"/>
<evidence type="ECO:0000256" key="4">
    <source>
        <dbReference type="ARBA" id="ARBA00022946"/>
    </source>
</evidence>
<accession>A0A6J1VXV7</accession>
<dbReference type="PANTHER" id="PTHR10510:SF11">
    <property type="entry name" value="CYTOCHROME C OXIDASE SUBUNIT 7A, MITOCHONDRIAL"/>
    <property type="match status" value="1"/>
</dbReference>
<dbReference type="GO" id="GO:0006123">
    <property type="term" value="P:mitochondrial electron transport, cytochrome c to oxygen"/>
    <property type="evidence" value="ECO:0007669"/>
    <property type="project" value="InterPro"/>
</dbReference>
<keyword evidence="3" id="KW-0999">Mitochondrion inner membrane</keyword>
<dbReference type="FunFam" id="4.10.91.10:FF:000001">
    <property type="entry name" value="Cytochrome c oxidase subunit 7A1, mitochondrial"/>
    <property type="match status" value="1"/>
</dbReference>
<dbReference type="KEGG" id="nss:113429647"/>
<evidence type="ECO:0000256" key="1">
    <source>
        <dbReference type="ARBA" id="ARBA00004273"/>
    </source>
</evidence>
<evidence type="ECO:0000256" key="3">
    <source>
        <dbReference type="ARBA" id="ARBA00022792"/>
    </source>
</evidence>
<dbReference type="PANTHER" id="PTHR10510">
    <property type="entry name" value="CYTOCHROME C OXIDASE POLYPEPTIDE 7A"/>
    <property type="match status" value="1"/>
</dbReference>
<evidence type="ECO:0000256" key="7">
    <source>
        <dbReference type="SAM" id="Phobius"/>
    </source>
</evidence>
<dbReference type="InterPro" id="IPR039297">
    <property type="entry name" value="COX7a"/>
</dbReference>
<dbReference type="SUPFAM" id="SSF81419">
    <property type="entry name" value="Mitochondrial cytochrome c oxidase subunit VIIa"/>
    <property type="match status" value="1"/>
</dbReference>
<evidence type="ECO:0000313" key="9">
    <source>
        <dbReference type="RefSeq" id="XP_026547937.1"/>
    </source>
</evidence>
<dbReference type="Gene3D" id="4.10.91.10">
    <property type="entry name" value="Cytochrome c oxidase, subunit VIIa"/>
    <property type="match status" value="1"/>
</dbReference>
<keyword evidence="7" id="KW-0812">Transmembrane</keyword>
<dbReference type="AlphaFoldDB" id="A0A6J1VXV7"/>
<dbReference type="Proteomes" id="UP000504612">
    <property type="component" value="Unplaced"/>
</dbReference>
<dbReference type="GeneID" id="113429647"/>
<keyword evidence="6 7" id="KW-0472">Membrane</keyword>
<evidence type="ECO:0000256" key="6">
    <source>
        <dbReference type="ARBA" id="ARBA00023136"/>
    </source>
</evidence>
<dbReference type="InterPro" id="IPR036539">
    <property type="entry name" value="Cyt_c_oxidase_su7a_sf"/>
</dbReference>
<dbReference type="GO" id="GO:0005743">
    <property type="term" value="C:mitochondrial inner membrane"/>
    <property type="evidence" value="ECO:0007669"/>
    <property type="project" value="UniProtKB-SubCell"/>
</dbReference>
<dbReference type="RefSeq" id="XP_026547937.1">
    <property type="nucleotide sequence ID" value="XM_026692152.1"/>
</dbReference>
<protein>
    <submittedName>
        <fullName evidence="9">Cytochrome c oxidase subunit 7A2, mitochondrial-like</fullName>
    </submittedName>
</protein>
<evidence type="ECO:0000313" key="8">
    <source>
        <dbReference type="Proteomes" id="UP000504612"/>
    </source>
</evidence>
<name>A0A6J1VXV7_9SAUR</name>
<gene>
    <name evidence="9" type="primary">LOC113429647</name>
</gene>
<feature type="transmembrane region" description="Helical" evidence="7">
    <location>
        <begin position="45"/>
        <end position="66"/>
    </location>
</feature>
<dbReference type="InterPro" id="IPR003177">
    <property type="entry name" value="Cytc_oxidase_su7a_met"/>
</dbReference>
<keyword evidence="5" id="KW-0496">Mitochondrion</keyword>
<comment type="similarity">
    <text evidence="2">Belongs to the cytochrome c oxidase VIIa family.</text>
</comment>
<organism evidence="8 9">
    <name type="scientific">Notechis scutatus</name>
    <name type="common">mainland tiger snake</name>
    <dbReference type="NCBI Taxonomy" id="8663"/>
    <lineage>
        <taxon>Eukaryota</taxon>
        <taxon>Metazoa</taxon>
        <taxon>Chordata</taxon>
        <taxon>Craniata</taxon>
        <taxon>Vertebrata</taxon>
        <taxon>Euteleostomi</taxon>
        <taxon>Lepidosauria</taxon>
        <taxon>Squamata</taxon>
        <taxon>Bifurcata</taxon>
        <taxon>Unidentata</taxon>
        <taxon>Episquamata</taxon>
        <taxon>Toxicofera</taxon>
        <taxon>Serpentes</taxon>
        <taxon>Colubroidea</taxon>
        <taxon>Elapidae</taxon>
        <taxon>Hydrophiinae</taxon>
        <taxon>Notechis</taxon>
    </lineage>
</organism>
<dbReference type="GO" id="GO:0097250">
    <property type="term" value="P:mitochondrial respirasome assembly"/>
    <property type="evidence" value="ECO:0007669"/>
    <property type="project" value="TreeGrafter"/>
</dbReference>
<reference evidence="9" key="1">
    <citation type="submission" date="2025-08" db="UniProtKB">
        <authorList>
            <consortium name="RefSeq"/>
        </authorList>
    </citation>
    <scope>IDENTIFICATION</scope>
</reference>
<feature type="non-terminal residue" evidence="9">
    <location>
        <position position="1"/>
    </location>
</feature>
<keyword evidence="7" id="KW-1133">Transmembrane helix</keyword>
<dbReference type="GO" id="GO:0045277">
    <property type="term" value="C:respiratory chain complex IV"/>
    <property type="evidence" value="ECO:0007669"/>
    <property type="project" value="InterPro"/>
</dbReference>